<name>A0ABW3XSH8_9ACTN</name>
<keyword evidence="4" id="KW-1185">Reference proteome</keyword>
<organism evidence="3 4">
    <name type="scientific">Streptomyces kaempferi</name>
    <dbReference type="NCBI Taxonomy" id="333725"/>
    <lineage>
        <taxon>Bacteria</taxon>
        <taxon>Bacillati</taxon>
        <taxon>Actinomycetota</taxon>
        <taxon>Actinomycetes</taxon>
        <taxon>Kitasatosporales</taxon>
        <taxon>Streptomycetaceae</taxon>
        <taxon>Streptomyces</taxon>
    </lineage>
</organism>
<feature type="domain" description="Protein glutaminase" evidence="2">
    <location>
        <begin position="989"/>
        <end position="1103"/>
    </location>
</feature>
<reference evidence="4" key="1">
    <citation type="journal article" date="2019" name="Int. J. Syst. Evol. Microbiol.">
        <title>The Global Catalogue of Microorganisms (GCM) 10K type strain sequencing project: providing services to taxonomists for standard genome sequencing and annotation.</title>
        <authorList>
            <consortium name="The Broad Institute Genomics Platform"/>
            <consortium name="The Broad Institute Genome Sequencing Center for Infectious Disease"/>
            <person name="Wu L."/>
            <person name="Ma J."/>
        </authorList>
    </citation>
    <scope>NUCLEOTIDE SEQUENCE [LARGE SCALE GENOMIC DNA]</scope>
    <source>
        <strain evidence="4">CGMCC 4.7020</strain>
    </source>
</reference>
<dbReference type="RefSeq" id="WP_381242878.1">
    <property type="nucleotide sequence ID" value="NZ_JBHSKH010000141.1"/>
</dbReference>
<evidence type="ECO:0000313" key="4">
    <source>
        <dbReference type="Proteomes" id="UP001597058"/>
    </source>
</evidence>
<evidence type="ECO:0000313" key="3">
    <source>
        <dbReference type="EMBL" id="MFD1311218.1"/>
    </source>
</evidence>
<comment type="caution">
    <text evidence="3">The sequence shown here is derived from an EMBL/GenBank/DDBJ whole genome shotgun (WGS) entry which is preliminary data.</text>
</comment>
<dbReference type="EMBL" id="JBHTMM010000072">
    <property type="protein sequence ID" value="MFD1311218.1"/>
    <property type="molecule type" value="Genomic_DNA"/>
</dbReference>
<gene>
    <name evidence="3" type="ORF">ACFQ5X_36075</name>
</gene>
<dbReference type="InterPro" id="IPR041325">
    <property type="entry name" value="Gln_deamidase_2"/>
</dbReference>
<accession>A0ABW3XSH8</accession>
<dbReference type="Proteomes" id="UP001597058">
    <property type="component" value="Unassembled WGS sequence"/>
</dbReference>
<sequence>MHLSLVDLCFEFAKGSSASGPVTVADIDRFQAHMTEVVAVYRKVVAEPPGRLSAEEALRAVASVRSYRILKYSSVPEELDALVVKRHEVLSSAGAVSLGDLKAMALAVRRRFGAGAELGGSVKLAAAILDRLFPARPASAGAEQERAADSGRVQDLVPGVAWEPAPSIDAVAEALRAVGRGGVVVVSARDATPVANGEVGEVTLYVHLGADAVAGQARIALVDVRAPQQVEALAERELMTHPSQGLRWADTGLETQMIVLDPSGRPVGTAEVPVFPEPAAPKTVTGADRGWMSDASHHKENKPGISVQAFLEAPRVIEGKVRGGGSKFDASVTNPEAMRDNFTAHDRAFDRETHTPDVLDAIRMPSDSRHSLFASADDVPRSAASGTPKAPARGVRVTDTTQAEPAPLDESQVVHSLAETAGAAASSADATLNGAAAAADVRGNAVGQGGDAVSFRQEPALVHTPVSHELPPESTHAAAEAALHWPEETDSAQRIPTRRGLLTETTADEEFADLRDLARPALLRTEWFDPSASGVSAEGLFAGAEASVRAEVRRFQIADGTWIIDFTLRVALVPQANLSETDTQWLARLLSAAVDEHYNRPFYRLPNGDRLHLTVVFLRMTDAALDEEDGLHHVVKVHAKAGSTTTTDFYLGNTDESRLQVQQVLHEFGHMVFGLRDRYPDSDMLFRRTEEAFAVREAGSSVMAHGRLTGPLLSTEELSYIQTVIESGPVIYDLPHPFTRATPLKASLASPAKPTTLPAAAPHRPLSDTTNHSGAIRYSPAAPLWPWRRKHKSQEIATSEEQHVRKIGQLIFETPVNLGKLLLEVELWSSGPALYLPSSLEETFARVWGKSLLDSIYQAAQERRLPWHALRDVLAGMGLSSDEAFGNFQPLRHIAPPSGGSASEAVEVTNYALAVRAAFAGRDFDGVMGRLLAIKRDLYITQAVSDAWLRMYGTDMRQELTRVFPDRSVQIDHALGSVAYSRPVSRAQAQAWFNQLKQTTFDHPIFGPTPVTTSHPEDGCYLRAHFWAAKLMQWGAKAQKVFIANSQETLWVLSTKAEQATERMPRWINWNYHVAPVISTDEGPVVMDLALADGPLTIEQWARSAGAKGKYNYVAGSLPEVHLRFLRESIENPTVWQDANGWAMPAHTTVVLTDSYALDFPSPNVKQPSSWEETDRGVRQIQDRMIEYNVLDEQRNFARRVWTALYATAASESPNAVLERLRDLVAKQASVPSMIDFLHQNRYLNTVLNRMLGPQYGQFMELFPGAVRDFMATANPTAPSSVVSGTASSAQRGHTASLAPRQHKHTRATNQPDSFADGELVAPTLPPTTRDGARVGSEHKPRPLPVPPSVARPLPKPPTETLREPARSQPLEPHPAPAPLRWNQAPRERVPVPGSWSATETMFILDPDLLSPVSSLLAEQVTAVRRILADRYPAAQTTSQGAVPRVGFAATSREETVRLMPRAMAFAGDLAQHLGSVRVVLSNGQTITVCEKVGP</sequence>
<dbReference type="Gene3D" id="3.10.620.30">
    <property type="match status" value="1"/>
</dbReference>
<dbReference type="Pfam" id="PF18626">
    <property type="entry name" value="Gln_deamidase_2"/>
    <property type="match status" value="1"/>
</dbReference>
<feature type="region of interest" description="Disordered" evidence="1">
    <location>
        <begin position="749"/>
        <end position="777"/>
    </location>
</feature>
<feature type="compositionally biased region" description="Pro residues" evidence="1">
    <location>
        <begin position="1343"/>
        <end position="1358"/>
    </location>
</feature>
<evidence type="ECO:0000256" key="1">
    <source>
        <dbReference type="SAM" id="MobiDB-lite"/>
    </source>
</evidence>
<feature type="region of interest" description="Disordered" evidence="1">
    <location>
        <begin position="1278"/>
        <end position="1381"/>
    </location>
</feature>
<feature type="compositionally biased region" description="Polar residues" evidence="1">
    <location>
        <begin position="1278"/>
        <end position="1294"/>
    </location>
</feature>
<feature type="compositionally biased region" description="Low complexity" evidence="1">
    <location>
        <begin position="749"/>
        <end position="762"/>
    </location>
</feature>
<feature type="compositionally biased region" description="Basic and acidic residues" evidence="1">
    <location>
        <begin position="1331"/>
        <end position="1341"/>
    </location>
</feature>
<evidence type="ECO:0000259" key="2">
    <source>
        <dbReference type="Pfam" id="PF18626"/>
    </source>
</evidence>
<protein>
    <submittedName>
        <fullName evidence="3">Protein-glutamine glutaminase family protein</fullName>
    </submittedName>
</protein>
<feature type="region of interest" description="Disordered" evidence="1">
    <location>
        <begin position="374"/>
        <end position="408"/>
    </location>
</feature>
<proteinExistence type="predicted"/>